<proteinExistence type="predicted"/>
<dbReference type="AlphaFoldDB" id="A0A3E4ZBA3"/>
<name>A0A3E4ZBA3_9BACT</name>
<dbReference type="RefSeq" id="WP_117701210.1">
    <property type="nucleotide sequence ID" value="NZ_DBFVFK010000220.1"/>
</dbReference>
<gene>
    <name evidence="1" type="ORF">DXB87_05490</name>
</gene>
<organism evidence="1 2">
    <name type="scientific">Phocaeicola plebeius</name>
    <dbReference type="NCBI Taxonomy" id="310297"/>
    <lineage>
        <taxon>Bacteria</taxon>
        <taxon>Pseudomonadati</taxon>
        <taxon>Bacteroidota</taxon>
        <taxon>Bacteroidia</taxon>
        <taxon>Bacteroidales</taxon>
        <taxon>Bacteroidaceae</taxon>
        <taxon>Phocaeicola</taxon>
    </lineage>
</organism>
<sequence length="118" mass="13447">MTKIISTTMLGNLMNIFFDGTLEESSERQVRETTPGVIEKSSSIAKPIPEKYKKDVEALRKRYGENFKTGLCIEITLKELLEICPRERKRTDAYTGLVSYLSKELGIKLTIKSQKSKL</sequence>
<dbReference type="Proteomes" id="UP000260814">
    <property type="component" value="Unassembled WGS sequence"/>
</dbReference>
<evidence type="ECO:0000313" key="1">
    <source>
        <dbReference type="EMBL" id="RGM92365.1"/>
    </source>
</evidence>
<dbReference type="EMBL" id="QSTW01000004">
    <property type="protein sequence ID" value="RGM92365.1"/>
    <property type="molecule type" value="Genomic_DNA"/>
</dbReference>
<accession>A0A3E4ZBA3</accession>
<evidence type="ECO:0000313" key="2">
    <source>
        <dbReference type="Proteomes" id="UP000260814"/>
    </source>
</evidence>
<comment type="caution">
    <text evidence="1">The sequence shown here is derived from an EMBL/GenBank/DDBJ whole genome shotgun (WGS) entry which is preliminary data.</text>
</comment>
<protein>
    <submittedName>
        <fullName evidence="1">Uncharacterized protein</fullName>
    </submittedName>
</protein>
<reference evidence="1 2" key="1">
    <citation type="submission" date="2018-08" db="EMBL/GenBank/DDBJ databases">
        <title>A genome reference for cultivated species of the human gut microbiota.</title>
        <authorList>
            <person name="Zou Y."/>
            <person name="Xue W."/>
            <person name="Luo G."/>
        </authorList>
    </citation>
    <scope>NUCLEOTIDE SEQUENCE [LARGE SCALE GENOMIC DNA]</scope>
    <source>
        <strain evidence="1 2">OM06-2</strain>
    </source>
</reference>